<dbReference type="GO" id="GO:0005829">
    <property type="term" value="C:cytosol"/>
    <property type="evidence" value="ECO:0007669"/>
    <property type="project" value="TreeGrafter"/>
</dbReference>
<dbReference type="SUPFAM" id="SSF109604">
    <property type="entry name" value="HD-domain/PDEase-like"/>
    <property type="match status" value="1"/>
</dbReference>
<dbReference type="SMART" id="SM00836">
    <property type="entry name" value="DALR_1"/>
    <property type="match status" value="1"/>
</dbReference>
<comment type="caution">
    <text evidence="12">The sequence shown here is derived from an EMBL/GenBank/DDBJ whole genome shotgun (WGS) entry which is preliminary data.</text>
</comment>
<dbReference type="GO" id="GO:0006426">
    <property type="term" value="P:glycyl-tRNA aminoacylation"/>
    <property type="evidence" value="ECO:0007669"/>
    <property type="project" value="UniProtKB-UniRule"/>
</dbReference>
<dbReference type="STRING" id="626940.BHW43_03590"/>
<dbReference type="InterPro" id="IPR006194">
    <property type="entry name" value="Gly-tRNA-synth_heterodimer"/>
</dbReference>
<sequence length="723" mass="79822">MEKLLFEIGTEEIPAKFMPAILAQLKDLAEKKMTELRIPFEAVKTYGTPRRMTFIASGVAEAQDDSTVEAKGPSAKIAFVSGAPSKAAIGFARGQGVDVKELVVRDDYVYAVKHLAGQPVKDLLPGLLTDILTSLNFPKNMRWADHEFKFVRPIRWLVALFGDEVIPVEITGVKSGKFSRGHRFLRPSALDNAKAHESIGDAAKALFDTVKSKAKNAVASAAIGTIGAVEIPDADSYEKVMYDNYVMVDQDARRELIRQQVTDLAIAEGGHAEINEDLLEEVNYLVEWPTALCGKFEEKFLALPKECIITPMREHQRYFPVLAEDGSLLNKFITVRNGGKEHLEIVAHGNERVLRARLSDAEFFFNEDRKQTLADRLEKLKTVSFQEGLGNMNDKSKRLVQAVDMLAMAINAKVDKEKLERTALLCKCDLVTGMVIEFTELQGVMGREYAKLDGEAPEVALGIYEHYLPRFAGDELPTTDIGRLTGIADKLDNICATFSRGLAPTGSQDPYALRRQALGIINILLDGNYHVSLYKVIAGALYLLNIPAEDTKKLVPQIAEFMKQRLRNMLMDQGIRYDVVDAVLADQMNDDFTDLVARAKALNSFVASAEAPALIQAATRVANLCKKIEEESAINPQLFAVEAEGALHNATMAASKEVLVAATKYDYAAVMAEAVKLVDPINKFFEDVMVMDEDVRVKNNRLALLAAVKDITHAVGDLSVIVQ</sequence>
<evidence type="ECO:0000313" key="12">
    <source>
        <dbReference type="EMBL" id="OLA38188.1"/>
    </source>
</evidence>
<feature type="domain" description="DALR anticodon binding" evidence="11">
    <location>
        <begin position="615"/>
        <end position="711"/>
    </location>
</feature>
<comment type="subcellular location">
    <subcellularLocation>
        <location evidence="1 10">Cytoplasm</location>
    </subcellularLocation>
</comment>
<dbReference type="Proteomes" id="UP000186777">
    <property type="component" value="Unassembled WGS sequence"/>
</dbReference>
<evidence type="ECO:0000313" key="13">
    <source>
        <dbReference type="Proteomes" id="UP000186777"/>
    </source>
</evidence>
<keyword evidence="7 10" id="KW-0648">Protein biosynthesis</keyword>
<keyword evidence="6 10" id="KW-0067">ATP-binding</keyword>
<dbReference type="Gene3D" id="1.10.730.10">
    <property type="entry name" value="Isoleucyl-tRNA Synthetase, Domain 1"/>
    <property type="match status" value="1"/>
</dbReference>
<dbReference type="InterPro" id="IPR008909">
    <property type="entry name" value="DALR_anticod-bd"/>
</dbReference>
<gene>
    <name evidence="10" type="primary">glyS</name>
    <name evidence="12" type="ORF">BHW43_03590</name>
</gene>
<dbReference type="GO" id="GO:0004820">
    <property type="term" value="F:glycine-tRNA ligase activity"/>
    <property type="evidence" value="ECO:0007669"/>
    <property type="project" value="UniProtKB-UniRule"/>
</dbReference>
<evidence type="ECO:0000256" key="4">
    <source>
        <dbReference type="ARBA" id="ARBA00022598"/>
    </source>
</evidence>
<dbReference type="EC" id="6.1.1.14" evidence="10"/>
<dbReference type="Pfam" id="PF05746">
    <property type="entry name" value="DALR_1"/>
    <property type="match status" value="1"/>
</dbReference>
<dbReference type="GO" id="GO:0006420">
    <property type="term" value="P:arginyl-tRNA aminoacylation"/>
    <property type="evidence" value="ECO:0007669"/>
    <property type="project" value="InterPro"/>
</dbReference>
<dbReference type="GO" id="GO:0005524">
    <property type="term" value="F:ATP binding"/>
    <property type="evidence" value="ECO:0007669"/>
    <property type="project" value="UniProtKB-UniRule"/>
</dbReference>
<keyword evidence="8 10" id="KW-0030">Aminoacyl-tRNA synthetase</keyword>
<keyword evidence="5 10" id="KW-0547">Nucleotide-binding</keyword>
<dbReference type="PROSITE" id="PS50861">
    <property type="entry name" value="AA_TRNA_LIGASE_II_GLYAB"/>
    <property type="match status" value="1"/>
</dbReference>
<dbReference type="RefSeq" id="WP_303679546.1">
    <property type="nucleotide sequence ID" value="NZ_MNTG01000024.1"/>
</dbReference>
<dbReference type="Pfam" id="PF02092">
    <property type="entry name" value="tRNA_synt_2f"/>
    <property type="match status" value="2"/>
</dbReference>
<evidence type="ECO:0000256" key="9">
    <source>
        <dbReference type="ARBA" id="ARBA00047937"/>
    </source>
</evidence>
<evidence type="ECO:0000256" key="3">
    <source>
        <dbReference type="ARBA" id="ARBA00022490"/>
    </source>
</evidence>
<protein>
    <recommendedName>
        <fullName evidence="10">Glycine--tRNA ligase beta subunit</fullName>
        <ecNumber evidence="10">6.1.1.14</ecNumber>
    </recommendedName>
    <alternativeName>
        <fullName evidence="10">Glycyl-tRNA synthetase beta subunit</fullName>
        <shortName evidence="10">GlyRS</shortName>
    </alternativeName>
</protein>
<dbReference type="PRINTS" id="PR01045">
    <property type="entry name" value="TRNASYNTHGB"/>
</dbReference>
<comment type="subunit">
    <text evidence="10">Tetramer of two alpha and two beta subunits.</text>
</comment>
<accession>A0A1Q6R740</accession>
<evidence type="ECO:0000256" key="5">
    <source>
        <dbReference type="ARBA" id="ARBA00022741"/>
    </source>
</evidence>
<keyword evidence="3 10" id="KW-0963">Cytoplasm</keyword>
<dbReference type="InterPro" id="IPR015944">
    <property type="entry name" value="Gly-tRNA-synth_bsu"/>
</dbReference>
<evidence type="ECO:0000256" key="7">
    <source>
        <dbReference type="ARBA" id="ARBA00022917"/>
    </source>
</evidence>
<evidence type="ECO:0000256" key="6">
    <source>
        <dbReference type="ARBA" id="ARBA00022840"/>
    </source>
</evidence>
<evidence type="ECO:0000256" key="1">
    <source>
        <dbReference type="ARBA" id="ARBA00004496"/>
    </source>
</evidence>
<reference evidence="12 13" key="1">
    <citation type="journal article" date="2016" name="Nat. Biotechnol.">
        <title>Measurement of bacterial replication rates in microbial communities.</title>
        <authorList>
            <person name="Brown C.T."/>
            <person name="Olm M.R."/>
            <person name="Thomas B.C."/>
            <person name="Banfield J.F."/>
        </authorList>
    </citation>
    <scope>NUCLEOTIDE SEQUENCE [LARGE SCALE GENOMIC DNA]</scope>
    <source>
        <strain evidence="12">46_33</strain>
    </source>
</reference>
<dbReference type="EMBL" id="MNTG01000024">
    <property type="protein sequence ID" value="OLA38188.1"/>
    <property type="molecule type" value="Genomic_DNA"/>
</dbReference>
<name>A0A1Q6R740_9FIRM</name>
<evidence type="ECO:0000256" key="2">
    <source>
        <dbReference type="ARBA" id="ARBA00008226"/>
    </source>
</evidence>
<dbReference type="PANTHER" id="PTHR30075">
    <property type="entry name" value="GLYCYL-TRNA SYNTHETASE"/>
    <property type="match status" value="1"/>
</dbReference>
<evidence type="ECO:0000256" key="8">
    <source>
        <dbReference type="ARBA" id="ARBA00023146"/>
    </source>
</evidence>
<evidence type="ECO:0000259" key="11">
    <source>
        <dbReference type="SMART" id="SM00836"/>
    </source>
</evidence>
<dbReference type="AlphaFoldDB" id="A0A1Q6R740"/>
<comment type="catalytic activity">
    <reaction evidence="9 10">
        <text>tRNA(Gly) + glycine + ATP = glycyl-tRNA(Gly) + AMP + diphosphate</text>
        <dbReference type="Rhea" id="RHEA:16013"/>
        <dbReference type="Rhea" id="RHEA-COMP:9664"/>
        <dbReference type="Rhea" id="RHEA-COMP:9683"/>
        <dbReference type="ChEBI" id="CHEBI:30616"/>
        <dbReference type="ChEBI" id="CHEBI:33019"/>
        <dbReference type="ChEBI" id="CHEBI:57305"/>
        <dbReference type="ChEBI" id="CHEBI:78442"/>
        <dbReference type="ChEBI" id="CHEBI:78522"/>
        <dbReference type="ChEBI" id="CHEBI:456215"/>
        <dbReference type="EC" id="6.1.1.14"/>
    </reaction>
</comment>
<dbReference type="PANTHER" id="PTHR30075:SF2">
    <property type="entry name" value="GLYCINE--TRNA LIGASE, CHLOROPLASTIC_MITOCHONDRIAL 2"/>
    <property type="match status" value="1"/>
</dbReference>
<organism evidence="12 13">
    <name type="scientific">Phascolarctobacterium succinatutens</name>
    <dbReference type="NCBI Taxonomy" id="626940"/>
    <lineage>
        <taxon>Bacteria</taxon>
        <taxon>Bacillati</taxon>
        <taxon>Bacillota</taxon>
        <taxon>Negativicutes</taxon>
        <taxon>Acidaminococcales</taxon>
        <taxon>Acidaminococcaceae</taxon>
        <taxon>Phascolarctobacterium</taxon>
    </lineage>
</organism>
<dbReference type="HAMAP" id="MF_00255">
    <property type="entry name" value="Gly_tRNA_synth_beta"/>
    <property type="match status" value="1"/>
</dbReference>
<proteinExistence type="inferred from homology"/>
<evidence type="ECO:0000256" key="10">
    <source>
        <dbReference type="HAMAP-Rule" id="MF_00255"/>
    </source>
</evidence>
<dbReference type="GO" id="GO:0004814">
    <property type="term" value="F:arginine-tRNA ligase activity"/>
    <property type="evidence" value="ECO:0007669"/>
    <property type="project" value="InterPro"/>
</dbReference>
<dbReference type="NCBIfam" id="TIGR00211">
    <property type="entry name" value="glyS"/>
    <property type="match status" value="1"/>
</dbReference>
<keyword evidence="4 10" id="KW-0436">Ligase</keyword>
<comment type="similarity">
    <text evidence="2 10">Belongs to the class-II aminoacyl-tRNA synthetase family.</text>
</comment>